<gene>
    <name evidence="1" type="ORF">D0Y53_11260</name>
</gene>
<protein>
    <submittedName>
        <fullName evidence="1">Uncharacterized protein</fullName>
    </submittedName>
</protein>
<accession>A0A372DII0</accession>
<dbReference type="Pfam" id="PF20137">
    <property type="entry name" value="BubE"/>
    <property type="match status" value="1"/>
</dbReference>
<evidence type="ECO:0000313" key="2">
    <source>
        <dbReference type="Proteomes" id="UP000262917"/>
    </source>
</evidence>
<dbReference type="AlphaFoldDB" id="A0A372DII0"/>
<reference evidence="1 2" key="1">
    <citation type="submission" date="2018-08" db="EMBL/GenBank/DDBJ databases">
        <title>Lysobacter weifangensis sp. nov., a new member of the family 'Xanthomonadaceae', isolated from soil in a farmland.</title>
        <authorList>
            <person name="Zhao H."/>
        </authorList>
    </citation>
    <scope>NUCLEOTIDE SEQUENCE [LARGE SCALE GENOMIC DNA]</scope>
    <source>
        <strain evidence="1 2">WF-2</strain>
    </source>
</reference>
<comment type="caution">
    <text evidence="1">The sequence shown here is derived from an EMBL/GenBank/DDBJ whole genome shotgun (WGS) entry which is preliminary data.</text>
</comment>
<name>A0A372DII0_9GAMM</name>
<proteinExistence type="predicted"/>
<dbReference type="EMBL" id="QVPD01000013">
    <property type="protein sequence ID" value="RFP59353.1"/>
    <property type="molecule type" value="Genomic_DNA"/>
</dbReference>
<dbReference type="InterPro" id="IPR045384">
    <property type="entry name" value="DUF6527"/>
</dbReference>
<keyword evidence="2" id="KW-1185">Reference proteome</keyword>
<evidence type="ECO:0000313" key="1">
    <source>
        <dbReference type="EMBL" id="RFP59353.1"/>
    </source>
</evidence>
<organism evidence="1 2">
    <name type="scientific">Cognatiluteimonas weifangensis</name>
    <dbReference type="NCBI Taxonomy" id="2303539"/>
    <lineage>
        <taxon>Bacteria</taxon>
        <taxon>Pseudomonadati</taxon>
        <taxon>Pseudomonadota</taxon>
        <taxon>Gammaproteobacteria</taxon>
        <taxon>Lysobacterales</taxon>
        <taxon>Lysobacteraceae</taxon>
        <taxon>Cognatiluteimonas</taxon>
    </lineage>
</organism>
<sequence length="124" mass="14715">MTNFMRNLIHRFRNVVRPRFRIIEVEDDFPEMMESRALYVLSEDGDTWAAAMVCPCGCRTVLHLNLIADQRPCWYLNRQGGGSLTPSVWRRDNCGAHFWFRGGRVYWTPDQPHTLMRDLRLWRG</sequence>
<dbReference type="Proteomes" id="UP000262917">
    <property type="component" value="Unassembled WGS sequence"/>
</dbReference>